<dbReference type="Pfam" id="PF07702">
    <property type="entry name" value="UTRA"/>
    <property type="match status" value="1"/>
</dbReference>
<evidence type="ECO:0000256" key="3">
    <source>
        <dbReference type="ARBA" id="ARBA00023163"/>
    </source>
</evidence>
<dbReference type="Gene3D" id="3.40.1410.10">
    <property type="entry name" value="Chorismate lyase-like"/>
    <property type="match status" value="1"/>
</dbReference>
<evidence type="ECO:0000256" key="2">
    <source>
        <dbReference type="ARBA" id="ARBA00023125"/>
    </source>
</evidence>
<dbReference type="PANTHER" id="PTHR44846">
    <property type="entry name" value="MANNOSYL-D-GLYCERATE TRANSPORT/METABOLISM SYSTEM REPRESSOR MNGR-RELATED"/>
    <property type="match status" value="1"/>
</dbReference>
<sequence length="243" mass="27548">MLDKESPVPVYIQIQEELKRWIEEEKYSVGTAIPPEWELTELFGVSRMTVRHAVTKLVNDGLLQREKGRGTFVAAPKLKVEQPLTGLTGFTEDMQARGLTPSSRLVGFGSVFPELEIAQELHIKTDEKVFQVERVRYADGIPMAIERSYLPVKLLPGLTEDQLQHSLYSLIEQESGLSIDRAVQRMEAALAKKEDAKLLQIESAAAVLKIERVSFLSDDKPFEVVRSIYRADRYTFTVGMHRT</sequence>
<dbReference type="OrthoDB" id="9815017at2"/>
<dbReference type="CDD" id="cd07377">
    <property type="entry name" value="WHTH_GntR"/>
    <property type="match status" value="1"/>
</dbReference>
<protein>
    <submittedName>
        <fullName evidence="6">Phosphonate metabolism transcriptional regulator PhnF</fullName>
    </submittedName>
</protein>
<feature type="domain" description="UbiC transcription regulator-associated" evidence="5">
    <location>
        <begin position="96"/>
        <end position="235"/>
    </location>
</feature>
<dbReference type="PANTHER" id="PTHR44846:SF1">
    <property type="entry name" value="MANNOSYL-D-GLYCERATE TRANSPORT_METABOLISM SYSTEM REPRESSOR MNGR-RELATED"/>
    <property type="match status" value="1"/>
</dbReference>
<dbReference type="RefSeq" id="WP_077591349.1">
    <property type="nucleotide sequence ID" value="NZ_CP019641.1"/>
</dbReference>
<dbReference type="Proteomes" id="UP000188184">
    <property type="component" value="Plasmid unnamed1"/>
</dbReference>
<name>A0A1Q2L4Z0_9BACL</name>
<keyword evidence="2" id="KW-0238">DNA-binding</keyword>
<evidence type="ECO:0000259" key="4">
    <source>
        <dbReference type="SMART" id="SM00345"/>
    </source>
</evidence>
<evidence type="ECO:0000313" key="6">
    <source>
        <dbReference type="EMBL" id="AQQ55499.1"/>
    </source>
</evidence>
<dbReference type="Gene3D" id="1.10.10.10">
    <property type="entry name" value="Winged helix-like DNA-binding domain superfamily/Winged helix DNA-binding domain"/>
    <property type="match status" value="1"/>
</dbReference>
<reference evidence="6 7" key="1">
    <citation type="submission" date="2017-02" db="EMBL/GenBank/DDBJ databases">
        <title>The complete genomic sequence of a novel cold adapted crude oil-degrading bacterium Planococcus qaidamina Y42.</title>
        <authorList>
            <person name="Yang R."/>
        </authorList>
    </citation>
    <scope>NUCLEOTIDE SEQUENCE [LARGE SCALE GENOMIC DNA]</scope>
    <source>
        <strain evidence="6 7">Y42</strain>
        <plasmid evidence="6 7">unnamed1</plasmid>
    </source>
</reference>
<dbReference type="EMBL" id="CP019641">
    <property type="protein sequence ID" value="AQQ55499.1"/>
    <property type="molecule type" value="Genomic_DNA"/>
</dbReference>
<dbReference type="SUPFAM" id="SSF64288">
    <property type="entry name" value="Chorismate lyase-like"/>
    <property type="match status" value="1"/>
</dbReference>
<dbReference type="InterPro" id="IPR036388">
    <property type="entry name" value="WH-like_DNA-bd_sf"/>
</dbReference>
<dbReference type="GO" id="GO:0045892">
    <property type="term" value="P:negative regulation of DNA-templated transcription"/>
    <property type="evidence" value="ECO:0007669"/>
    <property type="project" value="TreeGrafter"/>
</dbReference>
<proteinExistence type="predicted"/>
<dbReference type="InterPro" id="IPR000524">
    <property type="entry name" value="Tscrpt_reg_HTH_GntR"/>
</dbReference>
<keyword evidence="3" id="KW-0804">Transcription</keyword>
<dbReference type="GO" id="GO:0003700">
    <property type="term" value="F:DNA-binding transcription factor activity"/>
    <property type="evidence" value="ECO:0007669"/>
    <property type="project" value="InterPro"/>
</dbReference>
<keyword evidence="7" id="KW-1185">Reference proteome</keyword>
<evidence type="ECO:0000259" key="5">
    <source>
        <dbReference type="SMART" id="SM00866"/>
    </source>
</evidence>
<dbReference type="InterPro" id="IPR028978">
    <property type="entry name" value="Chorismate_lyase_/UTRA_dom_sf"/>
</dbReference>
<dbReference type="InterPro" id="IPR036390">
    <property type="entry name" value="WH_DNA-bd_sf"/>
</dbReference>
<dbReference type="SUPFAM" id="SSF46785">
    <property type="entry name" value="Winged helix' DNA-binding domain"/>
    <property type="match status" value="1"/>
</dbReference>
<dbReference type="Pfam" id="PF00392">
    <property type="entry name" value="GntR"/>
    <property type="match status" value="1"/>
</dbReference>
<dbReference type="KEGG" id="pmar:B0X71_18810"/>
<evidence type="ECO:0000256" key="1">
    <source>
        <dbReference type="ARBA" id="ARBA00023015"/>
    </source>
</evidence>
<dbReference type="InterPro" id="IPR011663">
    <property type="entry name" value="UTRA"/>
</dbReference>
<dbReference type="AlphaFoldDB" id="A0A1Q2L4Z0"/>
<evidence type="ECO:0000313" key="7">
    <source>
        <dbReference type="Proteomes" id="UP000188184"/>
    </source>
</evidence>
<dbReference type="InterPro" id="IPR050679">
    <property type="entry name" value="Bact_HTH_transcr_reg"/>
</dbReference>
<keyword evidence="1" id="KW-0805">Transcription regulation</keyword>
<gene>
    <name evidence="6" type="ORF">B0X71_18810</name>
</gene>
<keyword evidence="6" id="KW-0614">Plasmid</keyword>
<dbReference type="SMART" id="SM00866">
    <property type="entry name" value="UTRA"/>
    <property type="match status" value="1"/>
</dbReference>
<geneLocation type="plasmid" evidence="6 7">
    <name>unnamed1</name>
</geneLocation>
<dbReference type="FunFam" id="1.10.10.10:FF:000079">
    <property type="entry name" value="GntR family transcriptional regulator"/>
    <property type="match status" value="1"/>
</dbReference>
<organism evidence="6 7">
    <name type="scientific">Planococcus lenghuensis</name>
    <dbReference type="NCBI Taxonomy" id="2213202"/>
    <lineage>
        <taxon>Bacteria</taxon>
        <taxon>Bacillati</taxon>
        <taxon>Bacillota</taxon>
        <taxon>Bacilli</taxon>
        <taxon>Bacillales</taxon>
        <taxon>Caryophanaceae</taxon>
        <taxon>Planococcus</taxon>
    </lineage>
</organism>
<dbReference type="SMART" id="SM00345">
    <property type="entry name" value="HTH_GNTR"/>
    <property type="match status" value="1"/>
</dbReference>
<dbReference type="PRINTS" id="PR00035">
    <property type="entry name" value="HTHGNTR"/>
</dbReference>
<accession>A0A1Q2L4Z0</accession>
<feature type="domain" description="HTH gntR-type" evidence="4">
    <location>
        <begin position="14"/>
        <end position="73"/>
    </location>
</feature>
<dbReference type="GO" id="GO:0003677">
    <property type="term" value="F:DNA binding"/>
    <property type="evidence" value="ECO:0007669"/>
    <property type="project" value="UniProtKB-KW"/>
</dbReference>